<dbReference type="Pfam" id="PF01694">
    <property type="entry name" value="Rhomboid"/>
    <property type="match status" value="1"/>
</dbReference>
<evidence type="ECO:0000256" key="2">
    <source>
        <dbReference type="ARBA" id="ARBA00009045"/>
    </source>
</evidence>
<comment type="subcellular location">
    <subcellularLocation>
        <location evidence="1">Membrane</location>
        <topology evidence="1">Multi-pass membrane protein</topology>
    </subcellularLocation>
</comment>
<evidence type="ECO:0000256" key="5">
    <source>
        <dbReference type="ARBA" id="ARBA00022989"/>
    </source>
</evidence>
<feature type="transmembrane region" description="Helical" evidence="7">
    <location>
        <begin position="44"/>
        <end position="68"/>
    </location>
</feature>
<dbReference type="Gene3D" id="1.20.1540.10">
    <property type="entry name" value="Rhomboid-like"/>
    <property type="match status" value="1"/>
</dbReference>
<dbReference type="InterPro" id="IPR022764">
    <property type="entry name" value="Peptidase_S54_rhomboid_dom"/>
</dbReference>
<evidence type="ECO:0000256" key="6">
    <source>
        <dbReference type="ARBA" id="ARBA00023136"/>
    </source>
</evidence>
<name>A0ABM8UX69_9BACT</name>
<dbReference type="InterPro" id="IPR050925">
    <property type="entry name" value="Rhomboid_protease_S54"/>
</dbReference>
<evidence type="ECO:0000256" key="1">
    <source>
        <dbReference type="ARBA" id="ARBA00004141"/>
    </source>
</evidence>
<dbReference type="RefSeq" id="WP_215236136.1">
    <property type="nucleotide sequence ID" value="NZ_CAJRAU010000009.1"/>
</dbReference>
<dbReference type="PANTHER" id="PTHR43731">
    <property type="entry name" value="RHOMBOID PROTEASE"/>
    <property type="match status" value="1"/>
</dbReference>
<feature type="transmembrane region" description="Helical" evidence="7">
    <location>
        <begin position="172"/>
        <end position="192"/>
    </location>
</feature>
<dbReference type="InterPro" id="IPR035952">
    <property type="entry name" value="Rhomboid-like_sf"/>
</dbReference>
<organism evidence="9 10">
    <name type="scientific">Dyadobacter linearis</name>
    <dbReference type="NCBI Taxonomy" id="2823330"/>
    <lineage>
        <taxon>Bacteria</taxon>
        <taxon>Pseudomonadati</taxon>
        <taxon>Bacteroidota</taxon>
        <taxon>Cytophagia</taxon>
        <taxon>Cytophagales</taxon>
        <taxon>Spirosomataceae</taxon>
        <taxon>Dyadobacter</taxon>
    </lineage>
</organism>
<dbReference type="PANTHER" id="PTHR43731:SF14">
    <property type="entry name" value="PRESENILIN-ASSOCIATED RHOMBOID-LIKE PROTEIN, MITOCHONDRIAL"/>
    <property type="match status" value="1"/>
</dbReference>
<proteinExistence type="inferred from homology"/>
<sequence length="209" mass="23539">MSLTLLLVIITSGISYYAFNNYSLMDKLIMNPYKVTRRNEYYRFVTSGFIHADFGHLIFNMLSLWFVGEGIERLFGMLFGPSGSLYFLFLYIVGIIVSDIPTFMKHRNNSNYNSLGASGGVSAVLFAAILFAPTMTISLYFFIKMKAFIFGILFLGYSLYEAKKGTSYVNHSAHMYGAIFGMMFMAIVYPAAVPGFFQQIGDWLGTLTP</sequence>
<keyword evidence="4" id="KW-0378">Hydrolase</keyword>
<accession>A0ABM8UX69</accession>
<feature type="domain" description="Peptidase S54 rhomboid" evidence="8">
    <location>
        <begin position="39"/>
        <end position="189"/>
    </location>
</feature>
<dbReference type="SUPFAM" id="SSF144091">
    <property type="entry name" value="Rhomboid-like"/>
    <property type="match status" value="1"/>
</dbReference>
<evidence type="ECO:0000313" key="9">
    <source>
        <dbReference type="EMBL" id="CAG5073705.1"/>
    </source>
</evidence>
<reference evidence="9 10" key="1">
    <citation type="submission" date="2021-04" db="EMBL/GenBank/DDBJ databases">
        <authorList>
            <person name="Rodrigo-Torres L."/>
            <person name="Arahal R. D."/>
            <person name="Lucena T."/>
        </authorList>
    </citation>
    <scope>NUCLEOTIDE SEQUENCE [LARGE SCALE GENOMIC DNA]</scope>
    <source>
        <strain evidence="9 10">CECT 9623</strain>
    </source>
</reference>
<evidence type="ECO:0000256" key="7">
    <source>
        <dbReference type="SAM" id="Phobius"/>
    </source>
</evidence>
<keyword evidence="6 7" id="KW-0472">Membrane</keyword>
<dbReference type="EMBL" id="CAJRAU010000009">
    <property type="protein sequence ID" value="CAG5073705.1"/>
    <property type="molecule type" value="Genomic_DNA"/>
</dbReference>
<evidence type="ECO:0000256" key="4">
    <source>
        <dbReference type="ARBA" id="ARBA00022801"/>
    </source>
</evidence>
<comment type="caution">
    <text evidence="9">The sequence shown here is derived from an EMBL/GenBank/DDBJ whole genome shotgun (WGS) entry which is preliminary data.</text>
</comment>
<keyword evidence="3 7" id="KW-0812">Transmembrane</keyword>
<evidence type="ECO:0000259" key="8">
    <source>
        <dbReference type="Pfam" id="PF01694"/>
    </source>
</evidence>
<comment type="similarity">
    <text evidence="2">Belongs to the peptidase S54 family.</text>
</comment>
<gene>
    <name evidence="9" type="ORF">DYBT9623_04878</name>
</gene>
<keyword evidence="10" id="KW-1185">Reference proteome</keyword>
<feature type="transmembrane region" description="Helical" evidence="7">
    <location>
        <begin position="112"/>
        <end position="131"/>
    </location>
</feature>
<protein>
    <recommendedName>
        <fullName evidence="8">Peptidase S54 rhomboid domain-containing protein</fullName>
    </recommendedName>
</protein>
<evidence type="ECO:0000256" key="3">
    <source>
        <dbReference type="ARBA" id="ARBA00022692"/>
    </source>
</evidence>
<dbReference type="Proteomes" id="UP000679725">
    <property type="component" value="Unassembled WGS sequence"/>
</dbReference>
<feature type="transmembrane region" description="Helical" evidence="7">
    <location>
        <begin position="6"/>
        <end position="24"/>
    </location>
</feature>
<feature type="transmembrane region" description="Helical" evidence="7">
    <location>
        <begin position="74"/>
        <end position="100"/>
    </location>
</feature>
<evidence type="ECO:0000313" key="10">
    <source>
        <dbReference type="Proteomes" id="UP000679725"/>
    </source>
</evidence>
<keyword evidence="5 7" id="KW-1133">Transmembrane helix</keyword>
<feature type="transmembrane region" description="Helical" evidence="7">
    <location>
        <begin position="137"/>
        <end position="160"/>
    </location>
</feature>